<reference evidence="1" key="1">
    <citation type="submission" date="2020-02" db="EMBL/GenBank/DDBJ databases">
        <authorList>
            <person name="Scholz U."/>
            <person name="Mascher M."/>
            <person name="Fiebig A."/>
        </authorList>
    </citation>
    <scope>NUCLEOTIDE SEQUENCE</scope>
</reference>
<evidence type="ECO:0000313" key="1">
    <source>
        <dbReference type="EMBL" id="CAA7391176.1"/>
    </source>
</evidence>
<proteinExistence type="predicted"/>
<dbReference type="EMBL" id="LR746265">
    <property type="protein sequence ID" value="CAA7391176.1"/>
    <property type="molecule type" value="Genomic_DNA"/>
</dbReference>
<sequence>MLLLPPYKGPPNAFSPAGITALSWASTSQNARVPQSHRYSRVPQVLEWHLSHFHFFSPCLRQYAREGSWWTQVGSGHTYTRRFTSVVLFCRSFHGRLCPLRCNCRFCSLWNPFLHTSQMKRFVASRVFGDRAITSAYLLGVPGRFLFFF</sequence>
<organism evidence="1 2">
    <name type="scientific">Spirodela intermedia</name>
    <name type="common">Intermediate duckweed</name>
    <dbReference type="NCBI Taxonomy" id="51605"/>
    <lineage>
        <taxon>Eukaryota</taxon>
        <taxon>Viridiplantae</taxon>
        <taxon>Streptophyta</taxon>
        <taxon>Embryophyta</taxon>
        <taxon>Tracheophyta</taxon>
        <taxon>Spermatophyta</taxon>
        <taxon>Magnoliopsida</taxon>
        <taxon>Liliopsida</taxon>
        <taxon>Araceae</taxon>
        <taxon>Lemnoideae</taxon>
        <taxon>Spirodela</taxon>
    </lineage>
</organism>
<dbReference type="Proteomes" id="UP000663760">
    <property type="component" value="Chromosome 2"/>
</dbReference>
<name>A0A7I8K2J6_SPIIN</name>
<keyword evidence="2" id="KW-1185">Reference proteome</keyword>
<gene>
    <name evidence="1" type="ORF">SI8410_02002533</name>
</gene>
<protein>
    <submittedName>
        <fullName evidence="1">Uncharacterized protein</fullName>
    </submittedName>
</protein>
<accession>A0A7I8K2J6</accession>
<evidence type="ECO:0000313" key="2">
    <source>
        <dbReference type="Proteomes" id="UP000663760"/>
    </source>
</evidence>
<dbReference type="AlphaFoldDB" id="A0A7I8K2J6"/>